<evidence type="ECO:0000313" key="10">
    <source>
        <dbReference type="Proteomes" id="UP000193566"/>
    </source>
</evidence>
<feature type="transmembrane region" description="Helical" evidence="7">
    <location>
        <begin position="262"/>
        <end position="283"/>
    </location>
</feature>
<keyword evidence="5 7" id="KW-1133">Transmembrane helix</keyword>
<keyword evidence="10" id="KW-1185">Reference proteome</keyword>
<dbReference type="InterPro" id="IPR050366">
    <property type="entry name" value="BP-dependent_transpt_permease"/>
</dbReference>
<accession>A0ABY1MF81</accession>
<keyword evidence="2 7" id="KW-0813">Transport</keyword>
<comment type="caution">
    <text evidence="9">The sequence shown here is derived from an EMBL/GenBank/DDBJ whole genome shotgun (WGS) entry which is preliminary data.</text>
</comment>
<dbReference type="Proteomes" id="UP000193566">
    <property type="component" value="Unassembled WGS sequence"/>
</dbReference>
<evidence type="ECO:0000313" key="9">
    <source>
        <dbReference type="EMBL" id="SMG45153.1"/>
    </source>
</evidence>
<comment type="subcellular location">
    <subcellularLocation>
        <location evidence="1 7">Cell membrane</location>
        <topology evidence="1 7">Multi-pass membrane protein</topology>
    </subcellularLocation>
</comment>
<evidence type="ECO:0000256" key="5">
    <source>
        <dbReference type="ARBA" id="ARBA00022989"/>
    </source>
</evidence>
<dbReference type="PROSITE" id="PS50928">
    <property type="entry name" value="ABC_TM1"/>
    <property type="match status" value="1"/>
</dbReference>
<feature type="transmembrane region" description="Helical" evidence="7">
    <location>
        <begin position="91"/>
        <end position="112"/>
    </location>
</feature>
<dbReference type="CDD" id="cd06261">
    <property type="entry name" value="TM_PBP2"/>
    <property type="match status" value="1"/>
</dbReference>
<evidence type="ECO:0000256" key="2">
    <source>
        <dbReference type="ARBA" id="ARBA00022448"/>
    </source>
</evidence>
<dbReference type="PANTHER" id="PTHR43386:SF1">
    <property type="entry name" value="D,D-DIPEPTIDE TRANSPORT SYSTEM PERMEASE PROTEIN DDPC-RELATED"/>
    <property type="match status" value="1"/>
</dbReference>
<evidence type="ECO:0000256" key="7">
    <source>
        <dbReference type="RuleBase" id="RU363032"/>
    </source>
</evidence>
<organism evidence="9 10">
    <name type="scientific">Rhodococcus rhodochrous J3</name>
    <dbReference type="NCBI Taxonomy" id="903528"/>
    <lineage>
        <taxon>Bacteria</taxon>
        <taxon>Bacillati</taxon>
        <taxon>Actinomycetota</taxon>
        <taxon>Actinomycetes</taxon>
        <taxon>Mycobacteriales</taxon>
        <taxon>Nocardiaceae</taxon>
        <taxon>Rhodococcus</taxon>
    </lineage>
</organism>
<dbReference type="SUPFAM" id="SSF161098">
    <property type="entry name" value="MetI-like"/>
    <property type="match status" value="1"/>
</dbReference>
<evidence type="ECO:0000256" key="3">
    <source>
        <dbReference type="ARBA" id="ARBA00022475"/>
    </source>
</evidence>
<evidence type="ECO:0000256" key="6">
    <source>
        <dbReference type="ARBA" id="ARBA00023136"/>
    </source>
</evidence>
<keyword evidence="3" id="KW-1003">Cell membrane</keyword>
<dbReference type="Pfam" id="PF00528">
    <property type="entry name" value="BPD_transp_1"/>
    <property type="match status" value="1"/>
</dbReference>
<comment type="similarity">
    <text evidence="7">Belongs to the binding-protein-dependent transport system permease family.</text>
</comment>
<protein>
    <submittedName>
        <fullName evidence="9">Peptide/nickel transport system permease protein</fullName>
    </submittedName>
</protein>
<dbReference type="InterPro" id="IPR000515">
    <property type="entry name" value="MetI-like"/>
</dbReference>
<dbReference type="PANTHER" id="PTHR43386">
    <property type="entry name" value="OLIGOPEPTIDE TRANSPORT SYSTEM PERMEASE PROTEIN APPC"/>
    <property type="match status" value="1"/>
</dbReference>
<dbReference type="InterPro" id="IPR035906">
    <property type="entry name" value="MetI-like_sf"/>
</dbReference>
<keyword evidence="4 7" id="KW-0812">Transmembrane</keyword>
<sequence length="292" mass="30811">MTVPATSLTAEFFPSRTARVVQYLRHLRWAKVVPLLVLTLVALTSPLLLRFDPEVVVGPSSQAPDGTYWFGTDSSGLDIFSRTLAATRLNLTIALVVTVAATTIGCIVGLVIGMNESRRGPVGWVSRGAARLVDLVEAIPAVLTGLVIIAFFGVSTGTLMIALSVVLAPIQIRLVRTEVLRVRSEAYLDAARSGGQSELGLTLRHVLPNSISSAVENCSVIFAVAIIVTAALGFVGAGVAPPTPEWGAMLARGASDATVGRWWPAAFPAFALGLTIAAVSVGFNELLRRRRA</sequence>
<evidence type="ECO:0000256" key="1">
    <source>
        <dbReference type="ARBA" id="ARBA00004651"/>
    </source>
</evidence>
<dbReference type="EMBL" id="FXAV01000008">
    <property type="protein sequence ID" value="SMG45153.1"/>
    <property type="molecule type" value="Genomic_DNA"/>
</dbReference>
<name>A0ABY1MF81_RHORH</name>
<feature type="transmembrane region" description="Helical" evidence="7">
    <location>
        <begin position="220"/>
        <end position="242"/>
    </location>
</feature>
<reference evidence="9 10" key="1">
    <citation type="submission" date="2017-04" db="EMBL/GenBank/DDBJ databases">
        <authorList>
            <person name="Varghese N."/>
            <person name="Submissions S."/>
        </authorList>
    </citation>
    <scope>NUCLEOTIDE SEQUENCE [LARGE SCALE GENOMIC DNA]</scope>
    <source>
        <strain evidence="9 10">J3</strain>
    </source>
</reference>
<gene>
    <name evidence="9" type="ORF">SAMN02745947_03153</name>
</gene>
<dbReference type="RefSeq" id="WP_085469530.1">
    <property type="nucleotide sequence ID" value="NZ_FXAV01000008.1"/>
</dbReference>
<dbReference type="Gene3D" id="1.10.3720.10">
    <property type="entry name" value="MetI-like"/>
    <property type="match status" value="1"/>
</dbReference>
<feature type="domain" description="ABC transmembrane type-1" evidence="8">
    <location>
        <begin position="91"/>
        <end position="287"/>
    </location>
</feature>
<proteinExistence type="inferred from homology"/>
<evidence type="ECO:0000259" key="8">
    <source>
        <dbReference type="PROSITE" id="PS50928"/>
    </source>
</evidence>
<keyword evidence="6 7" id="KW-0472">Membrane</keyword>
<evidence type="ECO:0000256" key="4">
    <source>
        <dbReference type="ARBA" id="ARBA00022692"/>
    </source>
</evidence>